<evidence type="ECO:0000313" key="3">
    <source>
        <dbReference type="Proteomes" id="UP000281553"/>
    </source>
</evidence>
<feature type="region of interest" description="Disordered" evidence="1">
    <location>
        <begin position="157"/>
        <end position="179"/>
    </location>
</feature>
<evidence type="ECO:0000313" key="2">
    <source>
        <dbReference type="EMBL" id="VDN13211.1"/>
    </source>
</evidence>
<sequence>MGASYAQWPEKLLGTDFTAVEYWAKLGQLASGLAAAKATVTPRKPTSVIFSHGQHYSKSQLVNLSLNPPTWDDSMSTDPSPRSILSSPSLCPSSSTQSPPPAPSSEPISPIRLSKDSSAASTASCPDKTSSDTETKDFWASEELAVLKARTQALLGVRPERQQHETNQTPAPTRPQGSSHNFPPIPRHPFNYNTPADAVDVTAMLDNFIHNMHRLWHERLSLSLTPPTHPQLQPLTETKEEIEVSRPPHLTSVLYNGSQQQQQHQSPLFSQNSLTELNDRLKKSETGDLTSSHGAGV</sequence>
<feature type="non-terminal residue" evidence="2">
    <location>
        <position position="297"/>
    </location>
</feature>
<proteinExistence type="predicted"/>
<dbReference type="AlphaFoldDB" id="A0A3P7M4T0"/>
<keyword evidence="3" id="KW-1185">Reference proteome</keyword>
<feature type="region of interest" description="Disordered" evidence="1">
    <location>
        <begin position="70"/>
        <end position="136"/>
    </location>
</feature>
<protein>
    <submittedName>
        <fullName evidence="2">Uncharacterized protein</fullName>
    </submittedName>
</protein>
<name>A0A3P7M4T0_DIBLA</name>
<evidence type="ECO:0000256" key="1">
    <source>
        <dbReference type="SAM" id="MobiDB-lite"/>
    </source>
</evidence>
<reference evidence="2 3" key="1">
    <citation type="submission" date="2018-11" db="EMBL/GenBank/DDBJ databases">
        <authorList>
            <consortium name="Pathogen Informatics"/>
        </authorList>
    </citation>
    <scope>NUCLEOTIDE SEQUENCE [LARGE SCALE GENOMIC DNA]</scope>
</reference>
<dbReference type="EMBL" id="UYRU01055853">
    <property type="protein sequence ID" value="VDN13211.1"/>
    <property type="molecule type" value="Genomic_DNA"/>
</dbReference>
<feature type="compositionally biased region" description="Polar residues" evidence="1">
    <location>
        <begin position="116"/>
        <end position="128"/>
    </location>
</feature>
<gene>
    <name evidence="2" type="ORF">DILT_LOCUS9042</name>
</gene>
<dbReference type="Proteomes" id="UP000281553">
    <property type="component" value="Unassembled WGS sequence"/>
</dbReference>
<feature type="compositionally biased region" description="Polar residues" evidence="1">
    <location>
        <begin position="165"/>
        <end position="179"/>
    </location>
</feature>
<accession>A0A3P7M4T0</accession>
<organism evidence="2 3">
    <name type="scientific">Dibothriocephalus latus</name>
    <name type="common">Fish tapeworm</name>
    <name type="synonym">Diphyllobothrium latum</name>
    <dbReference type="NCBI Taxonomy" id="60516"/>
    <lineage>
        <taxon>Eukaryota</taxon>
        <taxon>Metazoa</taxon>
        <taxon>Spiralia</taxon>
        <taxon>Lophotrochozoa</taxon>
        <taxon>Platyhelminthes</taxon>
        <taxon>Cestoda</taxon>
        <taxon>Eucestoda</taxon>
        <taxon>Diphyllobothriidea</taxon>
        <taxon>Diphyllobothriidae</taxon>
        <taxon>Dibothriocephalus</taxon>
    </lineage>
</organism>
<feature type="compositionally biased region" description="Low complexity" evidence="1">
    <location>
        <begin position="79"/>
        <end position="97"/>
    </location>
</feature>